<dbReference type="PANTHER" id="PTHR21236">
    <property type="entry name" value="GOLGI MEMBRANE PROTEIN YIP1"/>
    <property type="match status" value="1"/>
</dbReference>
<evidence type="ECO:0000256" key="7">
    <source>
        <dbReference type="SAM" id="Phobius"/>
    </source>
</evidence>
<comment type="similarity">
    <text evidence="2">Belongs to the YIP1 family.</text>
</comment>
<feature type="transmembrane region" description="Helical" evidence="7">
    <location>
        <begin position="117"/>
        <end position="135"/>
    </location>
</feature>
<keyword evidence="4 7" id="KW-1133">Transmembrane helix</keyword>
<dbReference type="Proteomes" id="UP000000591">
    <property type="component" value="Chromosome VI"/>
</dbReference>
<keyword evidence="3 7" id="KW-0812">Transmembrane</keyword>
<feature type="region of interest" description="Disordered" evidence="6">
    <location>
        <begin position="1"/>
        <end position="22"/>
    </location>
</feature>
<protein>
    <submittedName>
        <fullName evidence="8">AFR167Wp</fullName>
    </submittedName>
</protein>
<dbReference type="GO" id="GO:0006888">
    <property type="term" value="P:endoplasmic reticulum to Golgi vesicle-mediated transport"/>
    <property type="evidence" value="ECO:0007669"/>
    <property type="project" value="InterPro"/>
</dbReference>
<feature type="transmembrane region" description="Helical" evidence="7">
    <location>
        <begin position="87"/>
        <end position="105"/>
    </location>
</feature>
<dbReference type="KEGG" id="ago:AGOS_AFR167W"/>
<dbReference type="eggNOG" id="KOG2946">
    <property type="taxonomic scope" value="Eukaryota"/>
</dbReference>
<dbReference type="GO" id="GO:0005802">
    <property type="term" value="C:trans-Golgi network"/>
    <property type="evidence" value="ECO:0000318"/>
    <property type="project" value="GO_Central"/>
</dbReference>
<dbReference type="OrthoDB" id="411251at2759"/>
<evidence type="ECO:0000256" key="4">
    <source>
        <dbReference type="ARBA" id="ARBA00022989"/>
    </source>
</evidence>
<organism evidence="8 9">
    <name type="scientific">Eremothecium gossypii (strain ATCC 10895 / CBS 109.51 / FGSC 9923 / NRRL Y-1056)</name>
    <name type="common">Yeast</name>
    <name type="synonym">Ashbya gossypii</name>
    <dbReference type="NCBI Taxonomy" id="284811"/>
    <lineage>
        <taxon>Eukaryota</taxon>
        <taxon>Fungi</taxon>
        <taxon>Dikarya</taxon>
        <taxon>Ascomycota</taxon>
        <taxon>Saccharomycotina</taxon>
        <taxon>Saccharomycetes</taxon>
        <taxon>Saccharomycetales</taxon>
        <taxon>Saccharomycetaceae</taxon>
        <taxon>Eremothecium</taxon>
    </lineage>
</organism>
<dbReference type="STRING" id="284811.Q754A5"/>
<dbReference type="AlphaFoldDB" id="Q754A5"/>
<proteinExistence type="inferred from homology"/>
<gene>
    <name evidence="8" type="ORF">AGOS_AFR167W</name>
</gene>
<dbReference type="OMA" id="VVTMQIK"/>
<keyword evidence="9" id="KW-1185">Reference proteome</keyword>
<dbReference type="PANTHER" id="PTHR21236:SF1">
    <property type="entry name" value="PROTEIN YIPF6"/>
    <property type="match status" value="1"/>
</dbReference>
<dbReference type="GeneID" id="4621970"/>
<sequence>MSDEIEADGSVRGAPRDTGRGTLDESAAATLVRDVRAMHARLRQAVYPALRSGWQPVADGPPETDLWAPLVFVLAQAALLARGGGHFYALFVVHWGVLALLAAHLKLMRVGEKRSWLVYVSACGYCLFPLVMASLLSRLGYPTLLLFFAAGPWRVRALYCLRLGGFLLSSLWAHASACAVASCVGFIECYPLALCLAGLSWLSVVV</sequence>
<dbReference type="RefSeq" id="NP_985714.1">
    <property type="nucleotide sequence ID" value="NM_211068.1"/>
</dbReference>
<evidence type="ECO:0000313" key="8">
    <source>
        <dbReference type="EMBL" id="AAS53538.1"/>
    </source>
</evidence>
<evidence type="ECO:0000256" key="5">
    <source>
        <dbReference type="ARBA" id="ARBA00023136"/>
    </source>
</evidence>
<reference evidence="8 9" key="1">
    <citation type="journal article" date="2004" name="Science">
        <title>The Ashbya gossypii genome as a tool for mapping the ancient Saccharomyces cerevisiae genome.</title>
        <authorList>
            <person name="Dietrich F.S."/>
            <person name="Voegeli S."/>
            <person name="Brachat S."/>
            <person name="Lerch A."/>
            <person name="Gates K."/>
            <person name="Steiner S."/>
            <person name="Mohr C."/>
            <person name="Pohlmann R."/>
            <person name="Luedi P."/>
            <person name="Choi S."/>
            <person name="Wing R.A."/>
            <person name="Flavier A."/>
            <person name="Gaffney T.D."/>
            <person name="Philippsen P."/>
        </authorList>
    </citation>
    <scope>NUCLEOTIDE SEQUENCE [LARGE SCALE GENOMIC DNA]</scope>
    <source>
        <strain evidence="9">ATCC 10895 / CBS 109.51 / FGSC 9923 / NRRL Y-1056</strain>
    </source>
</reference>
<evidence type="ECO:0000256" key="6">
    <source>
        <dbReference type="SAM" id="MobiDB-lite"/>
    </source>
</evidence>
<dbReference type="HOGENOM" id="CLU_1166411_0_0_1"/>
<dbReference type="InParanoid" id="Q754A5"/>
<dbReference type="EMBL" id="AE016819">
    <property type="protein sequence ID" value="AAS53538.1"/>
    <property type="molecule type" value="Genomic_DNA"/>
</dbReference>
<reference evidence="9" key="2">
    <citation type="journal article" date="2013" name="G3 (Bethesda)">
        <title>Genomes of Ashbya fungi isolated from insects reveal four mating-type loci, numerous translocations, lack of transposons, and distinct gene duplications.</title>
        <authorList>
            <person name="Dietrich F.S."/>
            <person name="Voegeli S."/>
            <person name="Kuo S."/>
            <person name="Philippsen P."/>
        </authorList>
    </citation>
    <scope>GENOME REANNOTATION</scope>
    <source>
        <strain evidence="9">ATCC 10895 / CBS 109.51 / FGSC 9923 / NRRL Y-1056</strain>
    </source>
</reference>
<dbReference type="FunCoup" id="Q754A5">
    <property type="interactions" value="136"/>
</dbReference>
<accession>Q754A5</accession>
<evidence type="ECO:0000313" key="9">
    <source>
        <dbReference type="Proteomes" id="UP000000591"/>
    </source>
</evidence>
<name>Q754A5_EREGS</name>
<evidence type="ECO:0000256" key="1">
    <source>
        <dbReference type="ARBA" id="ARBA00004141"/>
    </source>
</evidence>
<feature type="transmembrane region" description="Helical" evidence="7">
    <location>
        <begin position="171"/>
        <end position="204"/>
    </location>
</feature>
<evidence type="ECO:0000256" key="2">
    <source>
        <dbReference type="ARBA" id="ARBA00010596"/>
    </source>
</evidence>
<comment type="subcellular location">
    <subcellularLocation>
        <location evidence="1">Membrane</location>
        <topology evidence="1">Multi-pass membrane protein</topology>
    </subcellularLocation>
</comment>
<dbReference type="GO" id="GO:0016020">
    <property type="term" value="C:membrane"/>
    <property type="evidence" value="ECO:0007669"/>
    <property type="project" value="UniProtKB-SubCell"/>
</dbReference>
<evidence type="ECO:0000256" key="3">
    <source>
        <dbReference type="ARBA" id="ARBA00022692"/>
    </source>
</evidence>
<keyword evidence="5 7" id="KW-0472">Membrane</keyword>
<dbReference type="InterPro" id="IPR045231">
    <property type="entry name" value="Yip1/4-like"/>
</dbReference>